<sequence length="760" mass="87476">MVEGSGRYDGVALSPQVNINGDCLSFNSGPCVAEESSPTRTAGGIGAQRPFLGSPGDVDITDEEDMAYDSSGLAIPRLRESMTPWRSVEGKARKEGKRHTSRSATLVDGASPTNSRPETRNSLFSLDGAYTVATSTTSNDVEQLHKQLTTYKLKVRALLEVIKQLNYGDDEQRNRDSFYGKLLSTLSQSDELEELRRKLNILQTNDSKKQSRIQELENEIFELSEKLAATKNEHAETLEYANEYLEHSELLAKKIDEMLNLLLENLEFSPEERDALQKTIQISSSFAMVKMNALVTTFGRVLQDMKSSASQTEIEENHSQSNAATVDVVANSTEANDTNESVETEKMFEFPVNESAMDTRLEIAIEGLHQEYDKFFHGIRSKIKRSAELEKLLLSRLSQQDKLLDRLARMNDPKALEQSLKRHKENVEAVNGKESITEANLDLSKSYKDHIDNLNSLVHAMNSAMSEKNEELQQMKEQLKNQEVMRKNEQRLRSELQEYKELSKLKENNWESFANDLEESLSVLQMEKDQMLEVIEQLRSDLQRKESKVEELLMDVQRTNQSVRNMSNLNDQDKLELNEKLKDKVRQVNDLQNECNSLRALLAERNNNFMLEEKYQNDFQRFKDHLLLHLEKVFTTLGKILQQKSIDQSKRKLDIVRRMRGPTAIRSMQPKLESLYNFIETAQESIVESYTSMVLLEKERKSENHSNKELQLRIEELGRKWISERERRKLDITAAESRISRLEAENELLREQLYNSTIRN</sequence>
<dbReference type="AlphaFoldDB" id="A0A7H9HVH9"/>
<feature type="domain" description="Mto1-like Mto2p-binding" evidence="3">
    <location>
        <begin position="711"/>
        <end position="753"/>
    </location>
</feature>
<dbReference type="Pfam" id="PF12808">
    <property type="entry name" value="Mto2_bdg"/>
    <property type="match status" value="1"/>
</dbReference>
<proteinExistence type="predicted"/>
<feature type="compositionally biased region" description="Polar residues" evidence="2">
    <location>
        <begin position="111"/>
        <end position="122"/>
    </location>
</feature>
<organism evidence="4 5">
    <name type="scientific">Torulaspora globosa</name>
    <dbReference type="NCBI Taxonomy" id="48254"/>
    <lineage>
        <taxon>Eukaryota</taxon>
        <taxon>Fungi</taxon>
        <taxon>Dikarya</taxon>
        <taxon>Ascomycota</taxon>
        <taxon>Saccharomycotina</taxon>
        <taxon>Saccharomycetes</taxon>
        <taxon>Saccharomycetales</taxon>
        <taxon>Saccharomycetaceae</taxon>
        <taxon>Torulaspora</taxon>
    </lineage>
</organism>
<dbReference type="EMBL" id="CP059272">
    <property type="protein sequence ID" value="QLQ81734.1"/>
    <property type="molecule type" value="Genomic_DNA"/>
</dbReference>
<accession>A0A7H9HVH9</accession>
<evidence type="ECO:0000259" key="3">
    <source>
        <dbReference type="Pfam" id="PF12808"/>
    </source>
</evidence>
<reference evidence="4 5" key="1">
    <citation type="submission" date="2020-06" db="EMBL/GenBank/DDBJ databases">
        <title>The yeast mating-type switching endonuclease HO is a domesticated member of an unorthodox homing genetic element family.</title>
        <authorList>
            <person name="Coughlan A.Y."/>
            <person name="Lombardi L."/>
            <person name="Braun-Galleani S."/>
            <person name="Martos A.R."/>
            <person name="Galeote V."/>
            <person name="Bigey F."/>
            <person name="Dequin S."/>
            <person name="Byrne K.P."/>
            <person name="Wolfe K.H."/>
        </authorList>
    </citation>
    <scope>NUCLEOTIDE SEQUENCE [LARGE SCALE GENOMIC DNA]</scope>
    <source>
        <strain evidence="4 5">CBS2947</strain>
    </source>
</reference>
<dbReference type="InterPro" id="IPR024545">
    <property type="entry name" value="Mto1-like_Mto2p-bd"/>
</dbReference>
<gene>
    <name evidence="4" type="ORF">HG537_0F04950</name>
</gene>
<feature type="coiled-coil region" evidence="1">
    <location>
        <begin position="451"/>
        <end position="608"/>
    </location>
</feature>
<name>A0A7H9HVH9_9SACH</name>
<dbReference type="Proteomes" id="UP000510647">
    <property type="component" value="Chromosome 6"/>
</dbReference>
<dbReference type="OrthoDB" id="4052563at2759"/>
<feature type="coiled-coil region" evidence="1">
    <location>
        <begin position="185"/>
        <end position="233"/>
    </location>
</feature>
<feature type="region of interest" description="Disordered" evidence="2">
    <location>
        <begin position="87"/>
        <end position="122"/>
    </location>
</feature>
<feature type="coiled-coil region" evidence="1">
    <location>
        <begin position="693"/>
        <end position="752"/>
    </location>
</feature>
<protein>
    <recommendedName>
        <fullName evidence="3">Mto1-like Mto2p-binding domain-containing protein</fullName>
    </recommendedName>
</protein>
<evidence type="ECO:0000256" key="1">
    <source>
        <dbReference type="SAM" id="Coils"/>
    </source>
</evidence>
<evidence type="ECO:0000256" key="2">
    <source>
        <dbReference type="SAM" id="MobiDB-lite"/>
    </source>
</evidence>
<evidence type="ECO:0000313" key="5">
    <source>
        <dbReference type="Proteomes" id="UP000510647"/>
    </source>
</evidence>
<keyword evidence="5" id="KW-1185">Reference proteome</keyword>
<evidence type="ECO:0000313" key="4">
    <source>
        <dbReference type="EMBL" id="QLQ81734.1"/>
    </source>
</evidence>
<keyword evidence="1" id="KW-0175">Coiled coil</keyword>
<feature type="region of interest" description="Disordered" evidence="2">
    <location>
        <begin position="35"/>
        <end position="54"/>
    </location>
</feature>